<dbReference type="EMBL" id="CACRXK020026518">
    <property type="protein sequence ID" value="CAB4040247.1"/>
    <property type="molecule type" value="Genomic_DNA"/>
</dbReference>
<evidence type="ECO:0000313" key="1">
    <source>
        <dbReference type="EMBL" id="CAB4040247.1"/>
    </source>
</evidence>
<dbReference type="InterPro" id="IPR013103">
    <property type="entry name" value="RVT_2"/>
</dbReference>
<dbReference type="AlphaFoldDB" id="A0A7D9LTX3"/>
<name>A0A7D9LTX3_PARCT</name>
<feature type="non-terminal residue" evidence="1">
    <location>
        <position position="202"/>
    </location>
</feature>
<accession>A0A7D9LTX3</accession>
<sequence>MEHFPVLVWVNDIVVAGATEEAINEIKSMLNENFKMDDRGDLNWFLGMQILRSHDKITVDQTKYIETVLQEFNMSDCKAVATPGEVNLKLVKSNEGKKLVDPKLYISLVGSLLFIGKQTRPDILNIVNQLSRFLDKPDESHWKAAKHVLRYLKGTTDLRLTFLKNSSCDIVGDSDADWSGDRKSTTGYYFKFEGNGGAISWE</sequence>
<protein>
    <submittedName>
        <fullName evidence="1">Uncharacterized protein</fullName>
    </submittedName>
</protein>
<dbReference type="PANTHER" id="PTHR11439:SF483">
    <property type="entry name" value="PEPTIDE SYNTHASE GLIP-LIKE, PUTATIVE (AFU_ORTHOLOGUE AFUA_3G12920)-RELATED"/>
    <property type="match status" value="1"/>
</dbReference>
<gene>
    <name evidence="1" type="ORF">PACLA_8A025747</name>
</gene>
<dbReference type="PANTHER" id="PTHR11439">
    <property type="entry name" value="GAG-POL-RELATED RETROTRANSPOSON"/>
    <property type="match status" value="1"/>
</dbReference>
<dbReference type="SUPFAM" id="SSF56672">
    <property type="entry name" value="DNA/RNA polymerases"/>
    <property type="match status" value="1"/>
</dbReference>
<keyword evidence="2" id="KW-1185">Reference proteome</keyword>
<dbReference type="Proteomes" id="UP001152795">
    <property type="component" value="Unassembled WGS sequence"/>
</dbReference>
<dbReference type="OrthoDB" id="413361at2759"/>
<dbReference type="InterPro" id="IPR043502">
    <property type="entry name" value="DNA/RNA_pol_sf"/>
</dbReference>
<comment type="caution">
    <text evidence="1">The sequence shown here is derived from an EMBL/GenBank/DDBJ whole genome shotgun (WGS) entry which is preliminary data.</text>
</comment>
<evidence type="ECO:0000313" key="2">
    <source>
        <dbReference type="Proteomes" id="UP001152795"/>
    </source>
</evidence>
<proteinExistence type="predicted"/>
<organism evidence="1 2">
    <name type="scientific">Paramuricea clavata</name>
    <name type="common">Red gorgonian</name>
    <name type="synonym">Violescent sea-whip</name>
    <dbReference type="NCBI Taxonomy" id="317549"/>
    <lineage>
        <taxon>Eukaryota</taxon>
        <taxon>Metazoa</taxon>
        <taxon>Cnidaria</taxon>
        <taxon>Anthozoa</taxon>
        <taxon>Octocorallia</taxon>
        <taxon>Malacalcyonacea</taxon>
        <taxon>Plexauridae</taxon>
        <taxon>Paramuricea</taxon>
    </lineage>
</organism>
<dbReference type="Pfam" id="PF07727">
    <property type="entry name" value="RVT_2"/>
    <property type="match status" value="1"/>
</dbReference>
<reference evidence="1" key="1">
    <citation type="submission" date="2020-04" db="EMBL/GenBank/DDBJ databases">
        <authorList>
            <person name="Alioto T."/>
            <person name="Alioto T."/>
            <person name="Gomez Garrido J."/>
        </authorList>
    </citation>
    <scope>NUCLEOTIDE SEQUENCE</scope>
    <source>
        <strain evidence="1">A484AB</strain>
    </source>
</reference>